<sequence length="93" mass="10386">MLVVVSECRIVLVEDVVDLRKRGGLGVHKLAELTARTPVSTATERRIQGETTCSSSLINIMRRQNWKECRGHFCQNVVGNRLAQLAQVVKVVN</sequence>
<dbReference type="EMBL" id="MLYV02000520">
    <property type="protein sequence ID" value="PSR87008.1"/>
    <property type="molecule type" value="Genomic_DNA"/>
</dbReference>
<evidence type="ECO:0000313" key="2">
    <source>
        <dbReference type="Proteomes" id="UP000186601"/>
    </source>
</evidence>
<name>A0A2R6P8K3_9APHY</name>
<accession>A0A2R6P8K3</accession>
<dbReference type="AlphaFoldDB" id="A0A2R6P8K3"/>
<proteinExistence type="predicted"/>
<reference evidence="1 2" key="1">
    <citation type="submission" date="2018-02" db="EMBL/GenBank/DDBJ databases">
        <title>Genome sequence of the basidiomycete white-rot fungus Phlebia centrifuga.</title>
        <authorList>
            <person name="Granchi Z."/>
            <person name="Peng M."/>
            <person name="de Vries R.P."/>
            <person name="Hilden K."/>
            <person name="Makela M.R."/>
            <person name="Grigoriev I."/>
            <person name="Riley R."/>
        </authorList>
    </citation>
    <scope>NUCLEOTIDE SEQUENCE [LARGE SCALE GENOMIC DNA]</scope>
    <source>
        <strain evidence="1 2">FBCC195</strain>
    </source>
</reference>
<keyword evidence="2" id="KW-1185">Reference proteome</keyword>
<organism evidence="1 2">
    <name type="scientific">Hermanssonia centrifuga</name>
    <dbReference type="NCBI Taxonomy" id="98765"/>
    <lineage>
        <taxon>Eukaryota</taxon>
        <taxon>Fungi</taxon>
        <taxon>Dikarya</taxon>
        <taxon>Basidiomycota</taxon>
        <taxon>Agaricomycotina</taxon>
        <taxon>Agaricomycetes</taxon>
        <taxon>Polyporales</taxon>
        <taxon>Meruliaceae</taxon>
        <taxon>Hermanssonia</taxon>
    </lineage>
</organism>
<protein>
    <submittedName>
        <fullName evidence="1">Uncharacterized protein</fullName>
    </submittedName>
</protein>
<dbReference type="Proteomes" id="UP000186601">
    <property type="component" value="Unassembled WGS sequence"/>
</dbReference>
<gene>
    <name evidence="1" type="ORF">PHLCEN_2v5266</name>
</gene>
<comment type="caution">
    <text evidence="1">The sequence shown here is derived from an EMBL/GenBank/DDBJ whole genome shotgun (WGS) entry which is preliminary data.</text>
</comment>
<evidence type="ECO:0000313" key="1">
    <source>
        <dbReference type="EMBL" id="PSR87008.1"/>
    </source>
</evidence>